<gene>
    <name evidence="2" type="ORF">NCTC10713_01744</name>
</gene>
<dbReference type="Proteomes" id="UP000278419">
    <property type="component" value="Chromosome"/>
</dbReference>
<dbReference type="InterPro" id="IPR001387">
    <property type="entry name" value="Cro/C1-type_HTH"/>
</dbReference>
<dbReference type="SUPFAM" id="SSF47413">
    <property type="entry name" value="lambda repressor-like DNA-binding domains"/>
    <property type="match status" value="1"/>
</dbReference>
<feature type="domain" description="HTH cro/C1-type" evidence="1">
    <location>
        <begin position="14"/>
        <end position="65"/>
    </location>
</feature>
<dbReference type="GO" id="GO:0003677">
    <property type="term" value="F:DNA binding"/>
    <property type="evidence" value="ECO:0007669"/>
    <property type="project" value="InterPro"/>
</dbReference>
<sequence>MAISYKPFYQTLLRKDVSEYYLIKIEKISANTLYRMKQGEPITTKTIDRLCEILECNVEDIIEYINSEE</sequence>
<protein>
    <submittedName>
        <fullName evidence="2">Putative transcriptional regulator</fullName>
    </submittedName>
</protein>
<accession>A0A448AK21</accession>
<dbReference type="EMBL" id="LR134283">
    <property type="protein sequence ID" value="VED98737.1"/>
    <property type="molecule type" value="Genomic_DNA"/>
</dbReference>
<evidence type="ECO:0000313" key="2">
    <source>
        <dbReference type="EMBL" id="VED98737.1"/>
    </source>
</evidence>
<proteinExistence type="predicted"/>
<dbReference type="InterPro" id="IPR010982">
    <property type="entry name" value="Lambda_DNA-bd_dom_sf"/>
</dbReference>
<dbReference type="AlphaFoldDB" id="A0A448AK21"/>
<dbReference type="GeneID" id="93964267"/>
<evidence type="ECO:0000313" key="3">
    <source>
        <dbReference type="Proteomes" id="UP000278419"/>
    </source>
</evidence>
<evidence type="ECO:0000259" key="1">
    <source>
        <dbReference type="Pfam" id="PF13443"/>
    </source>
</evidence>
<dbReference type="Pfam" id="PF13443">
    <property type="entry name" value="HTH_26"/>
    <property type="match status" value="1"/>
</dbReference>
<reference evidence="2 3" key="1">
    <citation type="submission" date="2018-12" db="EMBL/GenBank/DDBJ databases">
        <authorList>
            <consortium name="Pathogen Informatics"/>
        </authorList>
    </citation>
    <scope>NUCLEOTIDE SEQUENCE [LARGE SCALE GENOMIC DNA]</scope>
    <source>
        <strain evidence="2 3">NCTC10713</strain>
    </source>
</reference>
<name>A0A448AK21_STRAP</name>
<dbReference type="RefSeq" id="WP_018543602.1">
    <property type="nucleotide sequence ID" value="NZ_AP018548.1"/>
</dbReference>
<organism evidence="2 3">
    <name type="scientific">Streptococcus anginosus</name>
    <dbReference type="NCBI Taxonomy" id="1328"/>
    <lineage>
        <taxon>Bacteria</taxon>
        <taxon>Bacillati</taxon>
        <taxon>Bacillota</taxon>
        <taxon>Bacilli</taxon>
        <taxon>Lactobacillales</taxon>
        <taxon>Streptococcaceae</taxon>
        <taxon>Streptococcus</taxon>
        <taxon>Streptococcus anginosus group</taxon>
    </lineage>
</organism>